<dbReference type="PANTHER" id="PTHR43311:SF2">
    <property type="entry name" value="GLUTAMATE--TRNA LIGASE, MITOCHONDRIAL-RELATED"/>
    <property type="match status" value="1"/>
</dbReference>
<evidence type="ECO:0000256" key="3">
    <source>
        <dbReference type="ARBA" id="ARBA00011245"/>
    </source>
</evidence>
<comment type="subunit">
    <text evidence="3 11">Monomer.</text>
</comment>
<dbReference type="Gene3D" id="1.10.10.350">
    <property type="match status" value="1"/>
</dbReference>
<keyword evidence="15" id="KW-1185">Reference proteome</keyword>
<dbReference type="HAMAP" id="MF_00022">
    <property type="entry name" value="Glu_tRNA_synth_type1"/>
    <property type="match status" value="1"/>
</dbReference>
<dbReference type="Gene3D" id="3.40.50.620">
    <property type="entry name" value="HUPs"/>
    <property type="match status" value="1"/>
</dbReference>
<dbReference type="PROSITE" id="PS00178">
    <property type="entry name" value="AA_TRNA_LIGASE_I"/>
    <property type="match status" value="1"/>
</dbReference>
<comment type="caution">
    <text evidence="14">The sequence shown here is derived from an EMBL/GenBank/DDBJ whole genome shotgun (WGS) entry which is preliminary data.</text>
</comment>
<dbReference type="OrthoDB" id="9807503at2"/>
<dbReference type="EMBL" id="CAVN010000102">
    <property type="protein sequence ID" value="CDF58917.1"/>
    <property type="molecule type" value="Genomic_DNA"/>
</dbReference>
<evidence type="ECO:0000256" key="8">
    <source>
        <dbReference type="ARBA" id="ARBA00022917"/>
    </source>
</evidence>
<dbReference type="eggNOG" id="COG0008">
    <property type="taxonomic scope" value="Bacteria"/>
</dbReference>
<evidence type="ECO:0000313" key="14">
    <source>
        <dbReference type="EMBL" id="CDF58917.1"/>
    </source>
</evidence>
<dbReference type="CDD" id="cd00808">
    <property type="entry name" value="GluRS_core"/>
    <property type="match status" value="1"/>
</dbReference>
<dbReference type="NCBIfam" id="TIGR00464">
    <property type="entry name" value="gltX_bact"/>
    <property type="match status" value="1"/>
</dbReference>
<dbReference type="InterPro" id="IPR000924">
    <property type="entry name" value="Glu/Gln-tRNA-synth"/>
</dbReference>
<dbReference type="InterPro" id="IPR001412">
    <property type="entry name" value="aa-tRNA-synth_I_CS"/>
</dbReference>
<gene>
    <name evidence="11" type="primary">gltX</name>
    <name evidence="14" type="ORF">TCEL_01136</name>
</gene>
<dbReference type="GO" id="GO:0005829">
    <property type="term" value="C:cytosol"/>
    <property type="evidence" value="ECO:0007669"/>
    <property type="project" value="TreeGrafter"/>
</dbReference>
<evidence type="ECO:0000259" key="12">
    <source>
        <dbReference type="Pfam" id="PF00749"/>
    </source>
</evidence>
<dbReference type="SUPFAM" id="SSF48163">
    <property type="entry name" value="An anticodon-binding domain of class I aminoacyl-tRNA synthetases"/>
    <property type="match status" value="1"/>
</dbReference>
<evidence type="ECO:0000313" key="15">
    <source>
        <dbReference type="Proteomes" id="UP000014923"/>
    </source>
</evidence>
<accession>R7RRU0</accession>
<dbReference type="HOGENOM" id="CLU_015768_6_3_9"/>
<keyword evidence="8 11" id="KW-0648">Protein biosynthesis</keyword>
<dbReference type="GO" id="GO:0000049">
    <property type="term" value="F:tRNA binding"/>
    <property type="evidence" value="ECO:0007669"/>
    <property type="project" value="InterPro"/>
</dbReference>
<dbReference type="EC" id="6.1.1.17" evidence="11"/>
<dbReference type="Proteomes" id="UP000014923">
    <property type="component" value="Unassembled WGS sequence"/>
</dbReference>
<evidence type="ECO:0000256" key="4">
    <source>
        <dbReference type="ARBA" id="ARBA00022490"/>
    </source>
</evidence>
<feature type="domain" description="Glutamyl/glutaminyl-tRNA synthetase class Ib catalytic" evidence="12">
    <location>
        <begin position="3"/>
        <end position="317"/>
    </location>
</feature>
<evidence type="ECO:0000256" key="7">
    <source>
        <dbReference type="ARBA" id="ARBA00022840"/>
    </source>
</evidence>
<evidence type="ECO:0000259" key="13">
    <source>
        <dbReference type="Pfam" id="PF19269"/>
    </source>
</evidence>
<comment type="subcellular location">
    <subcellularLocation>
        <location evidence="1 11">Cytoplasm</location>
    </subcellularLocation>
</comment>
<dbReference type="InterPro" id="IPR049940">
    <property type="entry name" value="GluQ/Sye"/>
</dbReference>
<dbReference type="InterPro" id="IPR004527">
    <property type="entry name" value="Glu-tRNA-ligase_bac/mito"/>
</dbReference>
<name>R7RRU0_9CLOT</name>
<keyword evidence="5 11" id="KW-0436">Ligase</keyword>
<feature type="short sequence motif" description="'HIGH' region" evidence="11">
    <location>
        <begin position="8"/>
        <end position="18"/>
    </location>
</feature>
<organism evidence="14 15">
    <name type="scientific">Thermobrachium celere DSM 8682</name>
    <dbReference type="NCBI Taxonomy" id="941824"/>
    <lineage>
        <taxon>Bacteria</taxon>
        <taxon>Bacillati</taxon>
        <taxon>Bacillota</taxon>
        <taxon>Clostridia</taxon>
        <taxon>Eubacteriales</taxon>
        <taxon>Clostridiaceae</taxon>
        <taxon>Thermobrachium</taxon>
    </lineage>
</organism>
<feature type="binding site" evidence="11">
    <location>
        <position position="252"/>
    </location>
    <ligand>
        <name>ATP</name>
        <dbReference type="ChEBI" id="CHEBI:30616"/>
    </ligand>
</feature>
<evidence type="ECO:0000256" key="6">
    <source>
        <dbReference type="ARBA" id="ARBA00022741"/>
    </source>
</evidence>
<comment type="caution">
    <text evidence="11">Lacks conserved residue(s) required for the propagation of feature annotation.</text>
</comment>
<comment type="similarity">
    <text evidence="2 11">Belongs to the class-I aminoacyl-tRNA synthetase family. Glutamate--tRNA ligase type 1 subfamily.</text>
</comment>
<comment type="function">
    <text evidence="11">Catalyzes the attachment of glutamate to tRNA(Glu) in a two-step reaction: glutamate is first activated by ATP to form Glu-AMP and then transferred to the acceptor end of tRNA(Glu).</text>
</comment>
<dbReference type="FunFam" id="1.10.10.350:FF:000002">
    <property type="entry name" value="Glutamate--tRNA ligase"/>
    <property type="match status" value="1"/>
</dbReference>
<dbReference type="InterPro" id="IPR045462">
    <property type="entry name" value="aa-tRNA-synth_I_cd-bd"/>
</dbReference>
<proteinExistence type="inferred from homology"/>
<feature type="short sequence motif" description="'KMSKS' region" evidence="11">
    <location>
        <begin position="249"/>
        <end position="253"/>
    </location>
</feature>
<dbReference type="FunFam" id="3.40.50.620:FF:000007">
    <property type="entry name" value="Glutamate--tRNA ligase"/>
    <property type="match status" value="1"/>
</dbReference>
<dbReference type="Pfam" id="PF19269">
    <property type="entry name" value="Anticodon_2"/>
    <property type="match status" value="1"/>
</dbReference>
<dbReference type="SUPFAM" id="SSF52374">
    <property type="entry name" value="Nucleotidylyl transferase"/>
    <property type="match status" value="1"/>
</dbReference>
<keyword evidence="6 11" id="KW-0547">Nucleotide-binding</keyword>
<feature type="domain" description="Aminoacyl-tRNA synthetase class I anticodon-binding" evidence="13">
    <location>
        <begin position="332"/>
        <end position="478"/>
    </location>
</feature>
<dbReference type="InterPro" id="IPR014729">
    <property type="entry name" value="Rossmann-like_a/b/a_fold"/>
</dbReference>
<comment type="catalytic activity">
    <reaction evidence="10 11">
        <text>tRNA(Glu) + L-glutamate + ATP = L-glutamyl-tRNA(Glu) + AMP + diphosphate</text>
        <dbReference type="Rhea" id="RHEA:23540"/>
        <dbReference type="Rhea" id="RHEA-COMP:9663"/>
        <dbReference type="Rhea" id="RHEA-COMP:9680"/>
        <dbReference type="ChEBI" id="CHEBI:29985"/>
        <dbReference type="ChEBI" id="CHEBI:30616"/>
        <dbReference type="ChEBI" id="CHEBI:33019"/>
        <dbReference type="ChEBI" id="CHEBI:78442"/>
        <dbReference type="ChEBI" id="CHEBI:78520"/>
        <dbReference type="ChEBI" id="CHEBI:456215"/>
        <dbReference type="EC" id="6.1.1.17"/>
    </reaction>
</comment>
<sequence>MERVRFAPSPTGHLHIGGARTALFNYLYAKKTGGKFLLRIEDTDLNRSTEESEKVIIEGLKWLGIHWDEGIEVGGEHGPYRSTERVHIYNPYVQRLLDEGKAYLCYCSEEELEKEREEALKRGEMPRYSGKCRNLTKEDRERLEKEGRKPVVRFRVPENELIVVDDLVRGRVEFNSNDIGDFIIVKSDGIPVYNFAVTIDDYLMKITTVIRGEEHLSNTPRQILIYKALGFDIPKFAHVSLILGKDRTKMSKRHGSTWVEQYRDAGYLPEAIINFLALLGWSPEGEEEIFSMEELEKMFDINRVSKNPAVFDIDKLNHINGIYIRNANIDRIVDLAIPHLINGGFITEEFAKSNREWITKVVETVRGGLSYVGEIVNHVGIFFGEEVKLENEEAQEVLKQEHVPALLDEFKNILLETEVVTIENAKDIMNEVKKRTGAKGKALFMPIRVAVTGQVHGPELVNILEILGKDMLIKRIEYVKQNLL</sequence>
<dbReference type="GO" id="GO:0008270">
    <property type="term" value="F:zinc ion binding"/>
    <property type="evidence" value="ECO:0007669"/>
    <property type="project" value="InterPro"/>
</dbReference>
<keyword evidence="9 11" id="KW-0030">Aminoacyl-tRNA synthetase</keyword>
<dbReference type="GO" id="GO:0005524">
    <property type="term" value="F:ATP binding"/>
    <property type="evidence" value="ECO:0007669"/>
    <property type="project" value="UniProtKB-UniRule"/>
</dbReference>
<evidence type="ECO:0000256" key="2">
    <source>
        <dbReference type="ARBA" id="ARBA00007894"/>
    </source>
</evidence>
<evidence type="ECO:0000256" key="10">
    <source>
        <dbReference type="ARBA" id="ARBA00048351"/>
    </source>
</evidence>
<dbReference type="InterPro" id="IPR020058">
    <property type="entry name" value="Glu/Gln-tRNA-synth_Ib_cat-dom"/>
</dbReference>
<evidence type="ECO:0000256" key="5">
    <source>
        <dbReference type="ARBA" id="ARBA00022598"/>
    </source>
</evidence>
<dbReference type="AlphaFoldDB" id="R7RRU0"/>
<dbReference type="GO" id="GO:0004818">
    <property type="term" value="F:glutamate-tRNA ligase activity"/>
    <property type="evidence" value="ECO:0007669"/>
    <property type="project" value="UniProtKB-UniRule"/>
</dbReference>
<keyword evidence="4 11" id="KW-0963">Cytoplasm</keyword>
<dbReference type="GO" id="GO:0006424">
    <property type="term" value="P:glutamyl-tRNA aminoacylation"/>
    <property type="evidence" value="ECO:0007669"/>
    <property type="project" value="UniProtKB-UniRule"/>
</dbReference>
<dbReference type="InterPro" id="IPR020751">
    <property type="entry name" value="aa-tRNA-synth_I_codon-bd_sub2"/>
</dbReference>
<dbReference type="InterPro" id="IPR033910">
    <property type="entry name" value="GluRS_core"/>
</dbReference>
<reference evidence="14" key="1">
    <citation type="submission" date="2013-03" db="EMBL/GenBank/DDBJ databases">
        <title>Draft genome sequence of the hydrogen-ethanol-producing anaerobic alkalithermophilic Caloramator celere.</title>
        <authorList>
            <person name="Ciranna A."/>
            <person name="Larjo A."/>
            <person name="Kivisto A."/>
            <person name="Santala V."/>
            <person name="Roos C."/>
            <person name="Karp M."/>
        </authorList>
    </citation>
    <scope>NUCLEOTIDE SEQUENCE [LARGE SCALE GENOMIC DNA]</scope>
    <source>
        <strain evidence="14">DSM 8682</strain>
    </source>
</reference>
<dbReference type="PRINTS" id="PR00987">
    <property type="entry name" value="TRNASYNTHGLU"/>
</dbReference>
<keyword evidence="7 11" id="KW-0067">ATP-binding</keyword>
<dbReference type="RefSeq" id="WP_018663768.1">
    <property type="nucleotide sequence ID" value="NZ_HF952018.1"/>
</dbReference>
<evidence type="ECO:0000256" key="1">
    <source>
        <dbReference type="ARBA" id="ARBA00004496"/>
    </source>
</evidence>
<protein>
    <recommendedName>
        <fullName evidence="11">Glutamate--tRNA ligase</fullName>
        <ecNumber evidence="11">6.1.1.17</ecNumber>
    </recommendedName>
    <alternativeName>
        <fullName evidence="11">Glutamyl-tRNA synthetase</fullName>
        <shortName evidence="11">GluRS</shortName>
    </alternativeName>
</protein>
<dbReference type="PANTHER" id="PTHR43311">
    <property type="entry name" value="GLUTAMATE--TRNA LIGASE"/>
    <property type="match status" value="1"/>
</dbReference>
<evidence type="ECO:0000256" key="11">
    <source>
        <dbReference type="HAMAP-Rule" id="MF_00022"/>
    </source>
</evidence>
<evidence type="ECO:0000256" key="9">
    <source>
        <dbReference type="ARBA" id="ARBA00023146"/>
    </source>
</evidence>
<dbReference type="InterPro" id="IPR008925">
    <property type="entry name" value="aa_tRNA-synth_I_cd-bd_sf"/>
</dbReference>
<dbReference type="Pfam" id="PF00749">
    <property type="entry name" value="tRNA-synt_1c"/>
    <property type="match status" value="1"/>
</dbReference>